<dbReference type="GO" id="GO:0032259">
    <property type="term" value="P:methylation"/>
    <property type="evidence" value="ECO:0007669"/>
    <property type="project" value="UniProtKB-KW"/>
</dbReference>
<dbReference type="Gene3D" id="3.40.50.150">
    <property type="entry name" value="Vaccinia Virus protein VP39"/>
    <property type="match status" value="1"/>
</dbReference>
<dbReference type="AlphaFoldDB" id="A0A1A6DSF8"/>
<dbReference type="EMBL" id="VJOO01000004">
    <property type="protein sequence ID" value="TSE37716.1"/>
    <property type="molecule type" value="Genomic_DNA"/>
</dbReference>
<evidence type="ECO:0000313" key="5">
    <source>
        <dbReference type="Proteomes" id="UP000316388"/>
    </source>
</evidence>
<dbReference type="GO" id="GO:0008168">
    <property type="term" value="F:methyltransferase activity"/>
    <property type="evidence" value="ECO:0007669"/>
    <property type="project" value="UniProtKB-KW"/>
</dbReference>
<dbReference type="InterPro" id="IPR041698">
    <property type="entry name" value="Methyltransf_25"/>
</dbReference>
<name>A0A1A6DSF8_9BURK</name>
<keyword evidence="2" id="KW-0489">Methyltransferase</keyword>
<evidence type="ECO:0000313" key="4">
    <source>
        <dbReference type="Proteomes" id="UP000091969"/>
    </source>
</evidence>
<dbReference type="Proteomes" id="UP000091969">
    <property type="component" value="Unassembled WGS sequence"/>
</dbReference>
<gene>
    <name evidence="2" type="ORF">A9O67_10300</name>
    <name evidence="3" type="ORF">Tfont_00714</name>
</gene>
<accession>A0A1A6DSF8</accession>
<reference evidence="3 5" key="2">
    <citation type="submission" date="2019-07" db="EMBL/GenBank/DDBJ databases">
        <title>Tepidimonas fonticaldi AT-A2 draft genome.</title>
        <authorList>
            <person name="Da Costa M.S."/>
            <person name="Froufe H.J.C."/>
            <person name="Egas C."/>
            <person name="Albuquerque L."/>
        </authorList>
    </citation>
    <scope>NUCLEOTIDE SEQUENCE [LARGE SCALE GENOMIC DNA]</scope>
    <source>
        <strain evidence="3 5">AT-A2</strain>
    </source>
</reference>
<dbReference type="InterPro" id="IPR029063">
    <property type="entry name" value="SAM-dependent_MTases_sf"/>
</dbReference>
<evidence type="ECO:0000313" key="3">
    <source>
        <dbReference type="EMBL" id="TSE37716.1"/>
    </source>
</evidence>
<dbReference type="RefSeq" id="WP_068610808.1">
    <property type="nucleotide sequence ID" value="NZ_LZDH01000066.1"/>
</dbReference>
<dbReference type="Pfam" id="PF13649">
    <property type="entry name" value="Methyltransf_25"/>
    <property type="match status" value="1"/>
</dbReference>
<dbReference type="EMBL" id="LZDH01000066">
    <property type="protein sequence ID" value="OBS29788.1"/>
    <property type="molecule type" value="Genomic_DNA"/>
</dbReference>
<evidence type="ECO:0000259" key="1">
    <source>
        <dbReference type="Pfam" id="PF13649"/>
    </source>
</evidence>
<comment type="caution">
    <text evidence="2">The sequence shown here is derived from an EMBL/GenBank/DDBJ whole genome shotgun (WGS) entry which is preliminary data.</text>
</comment>
<keyword evidence="4" id="KW-1185">Reference proteome</keyword>
<dbReference type="OrthoDB" id="9804312at2"/>
<keyword evidence="2" id="KW-0808">Transferase</keyword>
<protein>
    <submittedName>
        <fullName evidence="2">SAM-dependent methyltransferase</fullName>
    </submittedName>
    <submittedName>
        <fullName evidence="3">Tellurite resistance protein TehB</fullName>
    </submittedName>
</protein>
<proteinExistence type="predicted"/>
<reference evidence="2 4" key="1">
    <citation type="submission" date="2016-06" db="EMBL/GenBank/DDBJ databases">
        <title>Genome sequence of Tepidimonas fonticaldi PL17.</title>
        <authorList>
            <person name="Pinnaka A.K."/>
        </authorList>
    </citation>
    <scope>NUCLEOTIDE SEQUENCE [LARGE SCALE GENOMIC DNA]</scope>
    <source>
        <strain evidence="2 4">PL17</strain>
    </source>
</reference>
<dbReference type="SUPFAM" id="SSF53335">
    <property type="entry name" value="S-adenosyl-L-methionine-dependent methyltransferases"/>
    <property type="match status" value="1"/>
</dbReference>
<feature type="domain" description="Methyltransferase" evidence="1">
    <location>
        <begin position="32"/>
        <end position="116"/>
    </location>
</feature>
<sequence length="190" mass="20685">MPHADLPPSPWITRFEALLQSRAPDGGPRRALDLACGHGRHVRWLVARGWHVTAVDRDTAALASLADLGAALRPLAADLEGAPWPLAQERFDAVVVTNYLWRPLLPHIVQAVAPGGVLLYETFAQGNETVGKPSRPDFLLAPGELLRACAELRVIAYEDGFLSRPDRFVQRIAAVREAPAANAAPPRYPL</sequence>
<dbReference type="STRING" id="1101373.A9O67_10300"/>
<dbReference type="CDD" id="cd02440">
    <property type="entry name" value="AdoMet_MTases"/>
    <property type="match status" value="1"/>
</dbReference>
<organism evidence="2 4">
    <name type="scientific">Tepidimonas fonticaldi</name>
    <dbReference type="NCBI Taxonomy" id="1101373"/>
    <lineage>
        <taxon>Bacteria</taxon>
        <taxon>Pseudomonadati</taxon>
        <taxon>Pseudomonadota</taxon>
        <taxon>Betaproteobacteria</taxon>
        <taxon>Burkholderiales</taxon>
        <taxon>Tepidimonas</taxon>
    </lineage>
</organism>
<dbReference type="Proteomes" id="UP000316388">
    <property type="component" value="Unassembled WGS sequence"/>
</dbReference>
<evidence type="ECO:0000313" key="2">
    <source>
        <dbReference type="EMBL" id="OBS29788.1"/>
    </source>
</evidence>